<comment type="catalytic activity">
    <reaction evidence="1">
        <text>2-phosphoglycolate + H2O = glycolate + phosphate</text>
        <dbReference type="Rhea" id="RHEA:14369"/>
        <dbReference type="ChEBI" id="CHEBI:15377"/>
        <dbReference type="ChEBI" id="CHEBI:29805"/>
        <dbReference type="ChEBI" id="CHEBI:43474"/>
        <dbReference type="ChEBI" id="CHEBI:58033"/>
        <dbReference type="EC" id="3.1.3.18"/>
    </reaction>
</comment>
<dbReference type="InterPro" id="IPR023214">
    <property type="entry name" value="HAD_sf"/>
</dbReference>
<reference evidence="5" key="1">
    <citation type="submission" date="2021-10" db="EMBL/GenBank/DDBJ databases">
        <authorList>
            <person name="Dean J.D."/>
            <person name="Kim M.K."/>
            <person name="Newey C.N."/>
            <person name="Stoker T.S."/>
            <person name="Thompson D.W."/>
            <person name="Grose J.H."/>
        </authorList>
    </citation>
    <scope>NUCLEOTIDE SEQUENCE</scope>
    <source>
        <strain evidence="5">BT635</strain>
    </source>
</reference>
<comment type="similarity">
    <text evidence="3">Belongs to the HAD-like hydrolase superfamily. CbbY/CbbZ/Gph/YieH family.</text>
</comment>
<gene>
    <name evidence="5" type="ORF">LGH70_18485</name>
</gene>
<dbReference type="EMBL" id="JAJADQ010000010">
    <property type="protein sequence ID" value="MCB2379590.1"/>
    <property type="molecule type" value="Genomic_DNA"/>
</dbReference>
<dbReference type="PANTHER" id="PTHR43434">
    <property type="entry name" value="PHOSPHOGLYCOLATE PHOSPHATASE"/>
    <property type="match status" value="1"/>
</dbReference>
<dbReference type="Pfam" id="PF13419">
    <property type="entry name" value="HAD_2"/>
    <property type="match status" value="1"/>
</dbReference>
<sequence>MPLSVDSLIFDLDGTLWDATATVTEGFRRARQRVSYVPTDITLEAVRAVTGQPYPVVYERLFPYLTAEQREEFRLICAEEELASARQHGGQPYPLLRETLTYLAAKYRLFIVSNCQTGYIEAFLEHSGTGSYFEGHQCFGTKNLPKADNVREIIERFGLQAPAYVGDTDGDYQASRANGIPFVFAAYGFGEVPEFEARLEQFSDLRSIL</sequence>
<keyword evidence="6" id="KW-1185">Reference proteome</keyword>
<evidence type="ECO:0000256" key="1">
    <source>
        <dbReference type="ARBA" id="ARBA00000830"/>
    </source>
</evidence>
<name>A0ABS8AGL5_9BACT</name>
<dbReference type="Proteomes" id="UP001165297">
    <property type="component" value="Unassembled WGS sequence"/>
</dbReference>
<dbReference type="EC" id="3.1.3.18" evidence="4"/>
<dbReference type="InterPro" id="IPR006439">
    <property type="entry name" value="HAD-SF_hydro_IA"/>
</dbReference>
<dbReference type="NCBIfam" id="TIGR01549">
    <property type="entry name" value="HAD-SF-IA-v1"/>
    <property type="match status" value="1"/>
</dbReference>
<dbReference type="InterPro" id="IPR036412">
    <property type="entry name" value="HAD-like_sf"/>
</dbReference>
<dbReference type="SFLD" id="SFLDS00003">
    <property type="entry name" value="Haloacid_Dehalogenase"/>
    <property type="match status" value="1"/>
</dbReference>
<dbReference type="GO" id="GO:0016787">
    <property type="term" value="F:hydrolase activity"/>
    <property type="evidence" value="ECO:0007669"/>
    <property type="project" value="UniProtKB-KW"/>
</dbReference>
<evidence type="ECO:0000313" key="5">
    <source>
        <dbReference type="EMBL" id="MCB2379590.1"/>
    </source>
</evidence>
<dbReference type="PANTHER" id="PTHR43434:SF1">
    <property type="entry name" value="PHOSPHOGLYCOLATE PHOSPHATASE"/>
    <property type="match status" value="1"/>
</dbReference>
<evidence type="ECO:0000256" key="2">
    <source>
        <dbReference type="ARBA" id="ARBA00004818"/>
    </source>
</evidence>
<dbReference type="SFLD" id="SFLDG01129">
    <property type="entry name" value="C1.5:_HAD__Beta-PGM__Phosphata"/>
    <property type="match status" value="1"/>
</dbReference>
<keyword evidence="5" id="KW-0378">Hydrolase</keyword>
<proteinExistence type="inferred from homology"/>
<dbReference type="RefSeq" id="WP_226188682.1">
    <property type="nucleotide sequence ID" value="NZ_JAJADQ010000010.1"/>
</dbReference>
<evidence type="ECO:0000313" key="6">
    <source>
        <dbReference type="Proteomes" id="UP001165297"/>
    </source>
</evidence>
<comment type="caution">
    <text evidence="5">The sequence shown here is derived from an EMBL/GenBank/DDBJ whole genome shotgun (WGS) entry which is preliminary data.</text>
</comment>
<protein>
    <recommendedName>
        <fullName evidence="4">phosphoglycolate phosphatase</fullName>
        <ecNumber evidence="4">3.1.3.18</ecNumber>
    </recommendedName>
</protein>
<dbReference type="Gene3D" id="1.10.150.240">
    <property type="entry name" value="Putative phosphatase, domain 2"/>
    <property type="match status" value="1"/>
</dbReference>
<evidence type="ECO:0000256" key="3">
    <source>
        <dbReference type="ARBA" id="ARBA00006171"/>
    </source>
</evidence>
<dbReference type="InterPro" id="IPR050155">
    <property type="entry name" value="HAD-like_hydrolase_sf"/>
</dbReference>
<comment type="pathway">
    <text evidence="2">Organic acid metabolism; glycolate biosynthesis; glycolate from 2-phosphoglycolate: step 1/1.</text>
</comment>
<dbReference type="InterPro" id="IPR041492">
    <property type="entry name" value="HAD_2"/>
</dbReference>
<organism evidence="5 6">
    <name type="scientific">Hymenobacter nitidus</name>
    <dbReference type="NCBI Taxonomy" id="2880929"/>
    <lineage>
        <taxon>Bacteria</taxon>
        <taxon>Pseudomonadati</taxon>
        <taxon>Bacteroidota</taxon>
        <taxon>Cytophagia</taxon>
        <taxon>Cytophagales</taxon>
        <taxon>Hymenobacteraceae</taxon>
        <taxon>Hymenobacter</taxon>
    </lineage>
</organism>
<dbReference type="Gene3D" id="3.40.50.1000">
    <property type="entry name" value="HAD superfamily/HAD-like"/>
    <property type="match status" value="1"/>
</dbReference>
<evidence type="ECO:0000256" key="4">
    <source>
        <dbReference type="ARBA" id="ARBA00013078"/>
    </source>
</evidence>
<dbReference type="InterPro" id="IPR023198">
    <property type="entry name" value="PGP-like_dom2"/>
</dbReference>
<dbReference type="SUPFAM" id="SSF56784">
    <property type="entry name" value="HAD-like"/>
    <property type="match status" value="1"/>
</dbReference>
<accession>A0ABS8AGL5</accession>